<keyword evidence="2" id="KW-1185">Reference proteome</keyword>
<evidence type="ECO:0000313" key="2">
    <source>
        <dbReference type="Proteomes" id="UP000793456"/>
    </source>
</evidence>
<organism evidence="1 2">
    <name type="scientific">Larimichthys crocea</name>
    <name type="common">Large yellow croaker</name>
    <name type="synonym">Pseudosciaena crocea</name>
    <dbReference type="NCBI Taxonomy" id="215358"/>
    <lineage>
        <taxon>Eukaryota</taxon>
        <taxon>Metazoa</taxon>
        <taxon>Chordata</taxon>
        <taxon>Craniata</taxon>
        <taxon>Vertebrata</taxon>
        <taxon>Euteleostomi</taxon>
        <taxon>Actinopterygii</taxon>
        <taxon>Neopterygii</taxon>
        <taxon>Teleostei</taxon>
        <taxon>Neoteleostei</taxon>
        <taxon>Acanthomorphata</taxon>
        <taxon>Eupercaria</taxon>
        <taxon>Sciaenidae</taxon>
        <taxon>Larimichthys</taxon>
    </lineage>
</organism>
<protein>
    <submittedName>
        <fullName evidence="1">Uncharacterized protein</fullName>
    </submittedName>
</protein>
<name>A0ACD3QHK9_LARCR</name>
<sequence length="441" mass="50012">MPVTLSSTVLRADIAERKSCIEAHQRDIKRLEEDIRVKKSTVIQNKENAKSMKATNGLLLQYEQRLKEELESGKASYMRDMKVYEERTASYRKIFQSHKEHYCKDPLAQKLLMLQADKEEIESRIKACDDQITMKQKELDHLTDPAEEELPDSVSGQQAIKEPEKQLDPHTEEDSDSSIDISSLHLNQTEISENGRETSVDANAEKIHEENKDRDATICSPFPGETINKLWSSQLDEQRCQDVMHTEEQDQETEPWEQVLDSTVSDVEEEEEAVEQEEMEERVAVDEEQAPGKEHNEELAAFPESSPQKTSLRSSPATVKAVPSTPTFPFDFSPVRSPHQGTSDTKSPAFLFSLNSDPSTPGFFGLGFDAGPSQDEDLSFAFPGSFFNEKKTTERKSSSSPNFLFGQPEQSEDFQFVFSHKSPQTTNKDNTGDDFPFSFNF</sequence>
<dbReference type="Proteomes" id="UP000793456">
    <property type="component" value="Chromosome XIX"/>
</dbReference>
<comment type="caution">
    <text evidence="1">The sequence shown here is derived from an EMBL/GenBank/DDBJ whole genome shotgun (WGS) entry which is preliminary data.</text>
</comment>
<gene>
    <name evidence="1" type="ORF">E3U43_016083</name>
</gene>
<accession>A0ACD3QHK9</accession>
<proteinExistence type="predicted"/>
<dbReference type="EMBL" id="CM011692">
    <property type="protein sequence ID" value="TMS06324.1"/>
    <property type="molecule type" value="Genomic_DNA"/>
</dbReference>
<evidence type="ECO:0000313" key="1">
    <source>
        <dbReference type="EMBL" id="TMS06324.1"/>
    </source>
</evidence>
<reference evidence="1" key="1">
    <citation type="submission" date="2018-11" db="EMBL/GenBank/DDBJ databases">
        <title>The sequence and de novo assembly of Larimichthys crocea genome using PacBio and Hi-C technologies.</title>
        <authorList>
            <person name="Xu P."/>
            <person name="Chen B."/>
            <person name="Zhou Z."/>
            <person name="Ke Q."/>
            <person name="Wu Y."/>
            <person name="Bai H."/>
            <person name="Pu F."/>
        </authorList>
    </citation>
    <scope>NUCLEOTIDE SEQUENCE</scope>
    <source>
        <tissue evidence="1">Muscle</tissue>
    </source>
</reference>